<dbReference type="AlphaFoldDB" id="A0AAV9ZNC5"/>
<sequence length="424" mass="46343">MARTLARANQELGVGQKQVKFERNRQETLQRGIAKSSRANYERSNKMLAGLELNDSELHKMNKAIIDVMTYKGAGGRRLEKGEKQAESITRDGTIDFKNAMMARSSPRRRFPYSVILLFVFSVISASKSTKTQLDTGGGDSSGYVLLDGGFRIVHGARRGLDRPLLVGLGQSHNASFFPSHRSIYTLLVVLVPYVADPPSAPFYTVPFKAARDGSPYTSSTTVDTTPLPALRVLPNSSKRGVKGPASTGATNAEGGAARAEMESGTGLTFLILNTHEIPGDRIDERYVHRHSLAARTPIYKDVEVSRRVSPTDVGEDVGSTGGGGAEDAGAGDGDDTRVWRKDEGLKEEVSARYRKTSLPPLLARLPPSRLPRLHMLRRHTRLSVPPSSMHSRLPFLACMHAPPRCFGMPRLRFDYGRGEGNGD</sequence>
<evidence type="ECO:0000256" key="1">
    <source>
        <dbReference type="SAM" id="MobiDB-lite"/>
    </source>
</evidence>
<keyword evidence="3" id="KW-1185">Reference proteome</keyword>
<feature type="region of interest" description="Disordered" evidence="1">
    <location>
        <begin position="231"/>
        <end position="259"/>
    </location>
</feature>
<organism evidence="2 3">
    <name type="scientific">Favolaschia claudopus</name>
    <dbReference type="NCBI Taxonomy" id="2862362"/>
    <lineage>
        <taxon>Eukaryota</taxon>
        <taxon>Fungi</taxon>
        <taxon>Dikarya</taxon>
        <taxon>Basidiomycota</taxon>
        <taxon>Agaricomycotina</taxon>
        <taxon>Agaricomycetes</taxon>
        <taxon>Agaricomycetidae</taxon>
        <taxon>Agaricales</taxon>
        <taxon>Marasmiineae</taxon>
        <taxon>Mycenaceae</taxon>
        <taxon>Favolaschia</taxon>
    </lineage>
</organism>
<gene>
    <name evidence="2" type="ORF">R3P38DRAFT_2805601</name>
</gene>
<dbReference type="Proteomes" id="UP001362999">
    <property type="component" value="Unassembled WGS sequence"/>
</dbReference>
<protein>
    <submittedName>
        <fullName evidence="2">Uncharacterized protein</fullName>
    </submittedName>
</protein>
<reference evidence="2 3" key="1">
    <citation type="journal article" date="2024" name="J Genomics">
        <title>Draft genome sequencing and assembly of Favolaschia claudopus CIRM-BRFM 2984 isolated from oak limbs.</title>
        <authorList>
            <person name="Navarro D."/>
            <person name="Drula E."/>
            <person name="Chaduli D."/>
            <person name="Cazenave R."/>
            <person name="Ahrendt S."/>
            <person name="Wang J."/>
            <person name="Lipzen A."/>
            <person name="Daum C."/>
            <person name="Barry K."/>
            <person name="Grigoriev I.V."/>
            <person name="Favel A."/>
            <person name="Rosso M.N."/>
            <person name="Martin F."/>
        </authorList>
    </citation>
    <scope>NUCLEOTIDE SEQUENCE [LARGE SCALE GENOMIC DNA]</scope>
    <source>
        <strain evidence="2 3">CIRM-BRFM 2984</strain>
    </source>
</reference>
<comment type="caution">
    <text evidence="2">The sequence shown here is derived from an EMBL/GenBank/DDBJ whole genome shotgun (WGS) entry which is preliminary data.</text>
</comment>
<proteinExistence type="predicted"/>
<evidence type="ECO:0000313" key="3">
    <source>
        <dbReference type="Proteomes" id="UP001362999"/>
    </source>
</evidence>
<accession>A0AAV9ZNC5</accession>
<name>A0AAV9ZNC5_9AGAR</name>
<evidence type="ECO:0000313" key="2">
    <source>
        <dbReference type="EMBL" id="KAK6987693.1"/>
    </source>
</evidence>
<feature type="region of interest" description="Disordered" evidence="1">
    <location>
        <begin position="307"/>
        <end position="338"/>
    </location>
</feature>
<dbReference type="EMBL" id="JAWWNJ010000130">
    <property type="protein sequence ID" value="KAK6987693.1"/>
    <property type="molecule type" value="Genomic_DNA"/>
</dbReference>